<accession>A0ABY2ICG3</accession>
<reference evidence="3 4" key="1">
    <citation type="submission" date="2019-03" db="EMBL/GenBank/DDBJ databases">
        <title>Genomics of glacier-inhabiting Cryobacterium strains.</title>
        <authorList>
            <person name="Liu Q."/>
            <person name="Xin Y.-H."/>
        </authorList>
    </citation>
    <scope>NUCLEOTIDE SEQUENCE [LARGE SCALE GENOMIC DNA]</scope>
    <source>
        <strain evidence="3 4">MDB2-B</strain>
    </source>
</reference>
<organism evidence="3 4">
    <name type="scientific">Cryobacterium algoricola</name>
    <dbReference type="NCBI Taxonomy" id="1259183"/>
    <lineage>
        <taxon>Bacteria</taxon>
        <taxon>Bacillati</taxon>
        <taxon>Actinomycetota</taxon>
        <taxon>Actinomycetes</taxon>
        <taxon>Micrococcales</taxon>
        <taxon>Microbacteriaceae</taxon>
        <taxon>Cryobacterium</taxon>
    </lineage>
</organism>
<keyword evidence="1" id="KW-0472">Membrane</keyword>
<proteinExistence type="predicted"/>
<feature type="transmembrane region" description="Helical" evidence="1">
    <location>
        <begin position="167"/>
        <end position="189"/>
    </location>
</feature>
<name>A0ABY2ICG3_9MICO</name>
<dbReference type="Pfam" id="PF26137">
    <property type="entry name" value="Toxin_SdpC"/>
    <property type="match status" value="1"/>
</dbReference>
<protein>
    <recommendedName>
        <fullName evidence="5">Antimicrobial peptide, SdpC family</fullName>
    </recommendedName>
</protein>
<evidence type="ECO:0000256" key="2">
    <source>
        <dbReference type="SAM" id="SignalP"/>
    </source>
</evidence>
<dbReference type="InterPro" id="IPR023888">
    <property type="entry name" value="SdpC-like"/>
</dbReference>
<evidence type="ECO:0008006" key="5">
    <source>
        <dbReference type="Google" id="ProtNLM"/>
    </source>
</evidence>
<evidence type="ECO:0000256" key="1">
    <source>
        <dbReference type="SAM" id="Phobius"/>
    </source>
</evidence>
<keyword evidence="2" id="KW-0732">Signal</keyword>
<sequence length="210" mass="21713">MNKKIGLLATIGIGILAASITLAAIPASAVPISAAASTSATSTVKYQDVDVVGFLVFGVGPIAQDRPELLTKLNITRVPQAPAATIKTLLTGLQSVDPDFHKNVTVNAQARDPYKAQLALTNFSTDMTALTEKEQALHPDQLRSLSTAAAGNGSVWAFTNYVVSTQVAVTAAAAVSVLAVLAALVVFLYQHPKDGSTLIMQDDASALGAL</sequence>
<dbReference type="RefSeq" id="WP_134534427.1">
    <property type="nucleotide sequence ID" value="NZ_SOFG01000011.1"/>
</dbReference>
<dbReference type="EMBL" id="SOFG01000011">
    <property type="protein sequence ID" value="TFB87271.1"/>
    <property type="molecule type" value="Genomic_DNA"/>
</dbReference>
<feature type="signal peptide" evidence="2">
    <location>
        <begin position="1"/>
        <end position="23"/>
    </location>
</feature>
<evidence type="ECO:0000313" key="4">
    <source>
        <dbReference type="Proteomes" id="UP000297608"/>
    </source>
</evidence>
<evidence type="ECO:0000313" key="3">
    <source>
        <dbReference type="EMBL" id="TFB87271.1"/>
    </source>
</evidence>
<keyword evidence="4" id="KW-1185">Reference proteome</keyword>
<comment type="caution">
    <text evidence="3">The sequence shown here is derived from an EMBL/GenBank/DDBJ whole genome shotgun (WGS) entry which is preliminary data.</text>
</comment>
<keyword evidence="1" id="KW-0812">Transmembrane</keyword>
<keyword evidence="1" id="KW-1133">Transmembrane helix</keyword>
<gene>
    <name evidence="3" type="ORF">E3O44_09095</name>
</gene>
<feature type="chain" id="PRO_5045070408" description="Antimicrobial peptide, SdpC family" evidence="2">
    <location>
        <begin position="24"/>
        <end position="210"/>
    </location>
</feature>
<dbReference type="Proteomes" id="UP000297608">
    <property type="component" value="Unassembled WGS sequence"/>
</dbReference>